<keyword evidence="3 6" id="KW-0812">Transmembrane</keyword>
<keyword evidence="5 6" id="KW-0472">Membrane</keyword>
<organism evidence="8 9">
    <name type="scientific">Edaphobacter modestus</name>
    <dbReference type="NCBI Taxonomy" id="388466"/>
    <lineage>
        <taxon>Bacteria</taxon>
        <taxon>Pseudomonadati</taxon>
        <taxon>Acidobacteriota</taxon>
        <taxon>Terriglobia</taxon>
        <taxon>Terriglobales</taxon>
        <taxon>Acidobacteriaceae</taxon>
        <taxon>Edaphobacter</taxon>
    </lineage>
</organism>
<gene>
    <name evidence="8" type="ORF">BDD14_3042</name>
</gene>
<evidence type="ECO:0000256" key="5">
    <source>
        <dbReference type="ARBA" id="ARBA00023136"/>
    </source>
</evidence>
<sequence>MPDTPPSAISAPEQDPRIYFAAERTFLAWIRTGLALMGLGFAIARFGLFIRQLHISTSPHSTGSVPSAGSAFTGISLLVLGILVNVLGAVDYSLTIRALRAGKWIPGRISRMAVTLAMVLAILGAVMAIRLFLLG</sequence>
<feature type="transmembrane region" description="Helical" evidence="6">
    <location>
        <begin position="26"/>
        <end position="50"/>
    </location>
</feature>
<reference evidence="8 9" key="1">
    <citation type="submission" date="2019-02" db="EMBL/GenBank/DDBJ databases">
        <title>Genomic Encyclopedia of Archaeal and Bacterial Type Strains, Phase II (KMG-II): from individual species to whole genera.</title>
        <authorList>
            <person name="Goeker M."/>
        </authorList>
    </citation>
    <scope>NUCLEOTIDE SEQUENCE [LARGE SCALE GENOMIC DNA]</scope>
    <source>
        <strain evidence="8 9">DSM 18101</strain>
    </source>
</reference>
<dbReference type="PANTHER" id="PTHR34187">
    <property type="entry name" value="FGR18P"/>
    <property type="match status" value="1"/>
</dbReference>
<feature type="transmembrane region" description="Helical" evidence="6">
    <location>
        <begin position="113"/>
        <end position="133"/>
    </location>
</feature>
<protein>
    <submittedName>
        <fullName evidence="8">Putative membrane protein</fullName>
    </submittedName>
</protein>
<name>A0A4Q7YWS6_9BACT</name>
<feature type="transmembrane region" description="Helical" evidence="6">
    <location>
        <begin position="70"/>
        <end position="92"/>
    </location>
</feature>
<keyword evidence="9" id="KW-1185">Reference proteome</keyword>
<evidence type="ECO:0000256" key="4">
    <source>
        <dbReference type="ARBA" id="ARBA00022989"/>
    </source>
</evidence>
<dbReference type="InterPro" id="IPR052053">
    <property type="entry name" value="IM_YidH-like"/>
</dbReference>
<accession>A0A4Q7YWS6</accession>
<comment type="caution">
    <text evidence="8">The sequence shown here is derived from an EMBL/GenBank/DDBJ whole genome shotgun (WGS) entry which is preliminary data.</text>
</comment>
<dbReference type="Pfam" id="PF02656">
    <property type="entry name" value="DUF202"/>
    <property type="match status" value="1"/>
</dbReference>
<proteinExistence type="predicted"/>
<evidence type="ECO:0000313" key="9">
    <source>
        <dbReference type="Proteomes" id="UP000292958"/>
    </source>
</evidence>
<keyword evidence="4 6" id="KW-1133">Transmembrane helix</keyword>
<dbReference type="PANTHER" id="PTHR34187:SF2">
    <property type="entry name" value="DUF202 DOMAIN-CONTAINING PROTEIN"/>
    <property type="match status" value="1"/>
</dbReference>
<dbReference type="RefSeq" id="WP_242617952.1">
    <property type="nucleotide sequence ID" value="NZ_SHKW01000001.1"/>
</dbReference>
<dbReference type="GO" id="GO:0005886">
    <property type="term" value="C:plasma membrane"/>
    <property type="evidence" value="ECO:0007669"/>
    <property type="project" value="UniProtKB-SubCell"/>
</dbReference>
<comment type="subcellular location">
    <subcellularLocation>
        <location evidence="1">Cell membrane</location>
        <topology evidence="1">Multi-pass membrane protein</topology>
    </subcellularLocation>
</comment>
<evidence type="ECO:0000259" key="7">
    <source>
        <dbReference type="Pfam" id="PF02656"/>
    </source>
</evidence>
<evidence type="ECO:0000313" key="8">
    <source>
        <dbReference type="EMBL" id="RZU41519.1"/>
    </source>
</evidence>
<evidence type="ECO:0000256" key="2">
    <source>
        <dbReference type="ARBA" id="ARBA00022475"/>
    </source>
</evidence>
<evidence type="ECO:0000256" key="6">
    <source>
        <dbReference type="SAM" id="Phobius"/>
    </source>
</evidence>
<evidence type="ECO:0000256" key="1">
    <source>
        <dbReference type="ARBA" id="ARBA00004651"/>
    </source>
</evidence>
<dbReference type="Proteomes" id="UP000292958">
    <property type="component" value="Unassembled WGS sequence"/>
</dbReference>
<dbReference type="AlphaFoldDB" id="A0A4Q7YWS6"/>
<keyword evidence="2" id="KW-1003">Cell membrane</keyword>
<feature type="domain" description="DUF202" evidence="7">
    <location>
        <begin position="17"/>
        <end position="97"/>
    </location>
</feature>
<dbReference type="EMBL" id="SHKW01000001">
    <property type="protein sequence ID" value="RZU41519.1"/>
    <property type="molecule type" value="Genomic_DNA"/>
</dbReference>
<dbReference type="InterPro" id="IPR003807">
    <property type="entry name" value="DUF202"/>
</dbReference>
<evidence type="ECO:0000256" key="3">
    <source>
        <dbReference type="ARBA" id="ARBA00022692"/>
    </source>
</evidence>